<keyword evidence="1" id="KW-0472">Membrane</keyword>
<evidence type="ECO:0000313" key="3">
    <source>
        <dbReference type="Proteomes" id="UP001597314"/>
    </source>
</evidence>
<keyword evidence="1" id="KW-0812">Transmembrane</keyword>
<proteinExistence type="predicted"/>
<dbReference type="RefSeq" id="WP_378477791.1">
    <property type="nucleotide sequence ID" value="NZ_JBHUIW010000010.1"/>
</dbReference>
<feature type="transmembrane region" description="Helical" evidence="1">
    <location>
        <begin position="61"/>
        <end position="80"/>
    </location>
</feature>
<keyword evidence="3" id="KW-1185">Reference proteome</keyword>
<comment type="caution">
    <text evidence="2">The sequence shown here is derived from an EMBL/GenBank/DDBJ whole genome shotgun (WGS) entry which is preliminary data.</text>
</comment>
<feature type="transmembrane region" description="Helical" evidence="1">
    <location>
        <begin position="21"/>
        <end position="41"/>
    </location>
</feature>
<dbReference type="EMBL" id="JBHUIW010000010">
    <property type="protein sequence ID" value="MFD2182615.1"/>
    <property type="molecule type" value="Genomic_DNA"/>
</dbReference>
<dbReference type="Proteomes" id="UP001597314">
    <property type="component" value="Unassembled WGS sequence"/>
</dbReference>
<accession>A0ABW5AK84</accession>
<evidence type="ECO:0000256" key="1">
    <source>
        <dbReference type="SAM" id="Phobius"/>
    </source>
</evidence>
<name>A0ABW5AK84_9BRAD</name>
<keyword evidence="1" id="KW-1133">Transmembrane helix</keyword>
<evidence type="ECO:0000313" key="2">
    <source>
        <dbReference type="EMBL" id="MFD2182615.1"/>
    </source>
</evidence>
<organism evidence="2 3">
    <name type="scientific">Rhodoplanes azumiensis</name>
    <dbReference type="NCBI Taxonomy" id="1897628"/>
    <lineage>
        <taxon>Bacteria</taxon>
        <taxon>Pseudomonadati</taxon>
        <taxon>Pseudomonadota</taxon>
        <taxon>Alphaproteobacteria</taxon>
        <taxon>Hyphomicrobiales</taxon>
        <taxon>Nitrobacteraceae</taxon>
        <taxon>Rhodoplanes</taxon>
    </lineage>
</organism>
<reference evidence="3" key="1">
    <citation type="journal article" date="2019" name="Int. J. Syst. Evol. Microbiol.">
        <title>The Global Catalogue of Microorganisms (GCM) 10K type strain sequencing project: providing services to taxonomists for standard genome sequencing and annotation.</title>
        <authorList>
            <consortium name="The Broad Institute Genomics Platform"/>
            <consortium name="The Broad Institute Genome Sequencing Center for Infectious Disease"/>
            <person name="Wu L."/>
            <person name="Ma J."/>
        </authorList>
    </citation>
    <scope>NUCLEOTIDE SEQUENCE [LARGE SCALE GENOMIC DNA]</scope>
    <source>
        <strain evidence="3">CGMCC 1.6774</strain>
    </source>
</reference>
<gene>
    <name evidence="2" type="ORF">ACFSOX_10660</name>
</gene>
<sequence>MIALLAMHVILPLLFPWLLRNLLTLAIVGLLWLGFVGWQSVTASRDTGSSPFSGLGEPFAVVQLIAWAIGFGSRGVWLVWNNRSRPPSKATTG</sequence>
<protein>
    <submittedName>
        <fullName evidence="2">Uncharacterized protein</fullName>
    </submittedName>
</protein>